<comment type="catalytic activity">
    <reaction evidence="12 13">
        <text>L-proline + NADP(+) = (S)-1-pyrroline-5-carboxylate + NADPH + 2 H(+)</text>
        <dbReference type="Rhea" id="RHEA:14109"/>
        <dbReference type="ChEBI" id="CHEBI:15378"/>
        <dbReference type="ChEBI" id="CHEBI:17388"/>
        <dbReference type="ChEBI" id="CHEBI:57783"/>
        <dbReference type="ChEBI" id="CHEBI:58349"/>
        <dbReference type="ChEBI" id="CHEBI:60039"/>
        <dbReference type="EC" id="1.5.1.2"/>
    </reaction>
</comment>
<dbReference type="GO" id="GO:0004735">
    <property type="term" value="F:pyrroline-5-carboxylate reductase activity"/>
    <property type="evidence" value="ECO:0007669"/>
    <property type="project" value="UniProtKB-EC"/>
</dbReference>
<dbReference type="Gene3D" id="3.40.50.720">
    <property type="entry name" value="NAD(P)-binding Rossmann-like Domain"/>
    <property type="match status" value="1"/>
</dbReference>
<evidence type="ECO:0000259" key="15">
    <source>
        <dbReference type="Pfam" id="PF14748"/>
    </source>
</evidence>
<evidence type="ECO:0000256" key="4">
    <source>
        <dbReference type="ARBA" id="ARBA00012855"/>
    </source>
</evidence>
<keyword evidence="8 13" id="KW-0641">Proline biosynthesis</keyword>
<dbReference type="FunFam" id="1.10.3730.10:FF:000001">
    <property type="entry name" value="Pyrroline-5-carboxylate reductase"/>
    <property type="match status" value="1"/>
</dbReference>
<dbReference type="PANTHER" id="PTHR11645">
    <property type="entry name" value="PYRROLINE-5-CARBOXYLATE REDUCTASE"/>
    <property type="match status" value="1"/>
</dbReference>
<evidence type="ECO:0000256" key="9">
    <source>
        <dbReference type="ARBA" id="ARBA00022857"/>
    </source>
</evidence>
<evidence type="ECO:0000313" key="17">
    <source>
        <dbReference type="Proteomes" id="UP000822688"/>
    </source>
</evidence>
<comment type="similarity">
    <text evidence="3 13">Belongs to the pyrroline-5-carboxylate reductase family.</text>
</comment>
<evidence type="ECO:0000256" key="3">
    <source>
        <dbReference type="ARBA" id="ARBA00005525"/>
    </source>
</evidence>
<evidence type="ECO:0000256" key="11">
    <source>
        <dbReference type="ARBA" id="ARBA00050547"/>
    </source>
</evidence>
<dbReference type="InterPro" id="IPR036291">
    <property type="entry name" value="NAD(P)-bd_dom_sf"/>
</dbReference>
<evidence type="ECO:0000256" key="7">
    <source>
        <dbReference type="ARBA" id="ARBA00022605"/>
    </source>
</evidence>
<comment type="caution">
    <text evidence="16">The sequence shown here is derived from an EMBL/GenBank/DDBJ whole genome shotgun (WGS) entry which is preliminary data.</text>
</comment>
<dbReference type="PANTHER" id="PTHR11645:SF0">
    <property type="entry name" value="PYRROLINE-5-CARBOXYLATE REDUCTASE 3"/>
    <property type="match status" value="1"/>
</dbReference>
<dbReference type="NCBIfam" id="TIGR00112">
    <property type="entry name" value="proC"/>
    <property type="match status" value="1"/>
</dbReference>
<evidence type="ECO:0000259" key="14">
    <source>
        <dbReference type="Pfam" id="PF03807"/>
    </source>
</evidence>
<dbReference type="FunFam" id="3.40.50.720:FF:000190">
    <property type="entry name" value="Pyrroline-5-carboxylate reductase"/>
    <property type="match status" value="1"/>
</dbReference>
<dbReference type="EMBL" id="CM026421">
    <property type="protein sequence ID" value="KAG0590725.1"/>
    <property type="molecule type" value="Genomic_DNA"/>
</dbReference>
<evidence type="ECO:0000256" key="5">
    <source>
        <dbReference type="ARBA" id="ARBA00021413"/>
    </source>
</evidence>
<dbReference type="Pfam" id="PF03807">
    <property type="entry name" value="F420_oxidored"/>
    <property type="match status" value="1"/>
</dbReference>
<dbReference type="GO" id="GO:0005737">
    <property type="term" value="C:cytoplasm"/>
    <property type="evidence" value="ECO:0007669"/>
    <property type="project" value="UniProtKB-SubCell"/>
</dbReference>
<sequence length="352" mass="37269">MFCHVLPSFCCDWRHVGSLELSSLAWFKILEDGNHMCSRSCTCSFGFLVMKFFQLHTRHCRSSEGLRTCQIRFACVAVAMAADMLANTRVGFIGAGQMAEAIARGLDKAGVVPANKMCASDVNVGRMKVFESLGTSVCSSNTKLAETSNVLILAVKPQVAEKVVTDMKPSLSKDHLLVSIAAGIPISKLQDWAGEARIVRVMPNVACMVGETAAGMSLGKTATPADSDLVTTMFESVGKIHVVDEKLLNAVTGVSGSGPAYIFMAIEALADGGVAAGLTRDVAMSLAAQTVLGSAKMVLETKKHPGELKDMVTSPAGTTIAGIRELEDRGFRSALINAVVAGAKRGEEMSKY</sequence>
<name>A0A8T0J5B8_CERPU</name>
<dbReference type="GO" id="GO:0055129">
    <property type="term" value="P:L-proline biosynthetic process"/>
    <property type="evidence" value="ECO:0007669"/>
    <property type="project" value="TreeGrafter"/>
</dbReference>
<evidence type="ECO:0000256" key="2">
    <source>
        <dbReference type="ARBA" id="ARBA00005205"/>
    </source>
</evidence>
<accession>A0A8T0J5B8</accession>
<dbReference type="Proteomes" id="UP000822688">
    <property type="component" value="Chromosome 1"/>
</dbReference>
<gene>
    <name evidence="16" type="ORF">KC19_1G122300</name>
</gene>
<comment type="subcellular location">
    <subcellularLocation>
        <location evidence="1">Cytoplasm</location>
    </subcellularLocation>
</comment>
<feature type="domain" description="Pyrroline-5-carboxylate reductase catalytic N-terminal" evidence="14">
    <location>
        <begin position="89"/>
        <end position="183"/>
    </location>
</feature>
<evidence type="ECO:0000256" key="10">
    <source>
        <dbReference type="ARBA" id="ARBA00023002"/>
    </source>
</evidence>
<keyword evidence="10 13" id="KW-0560">Oxidoreductase</keyword>
<dbReference type="SUPFAM" id="SSF48179">
    <property type="entry name" value="6-phosphogluconate dehydrogenase C-terminal domain-like"/>
    <property type="match status" value="1"/>
</dbReference>
<dbReference type="InterPro" id="IPR028939">
    <property type="entry name" value="P5C_Rdtase_cat_N"/>
</dbReference>
<dbReference type="HAMAP" id="MF_01925">
    <property type="entry name" value="P5C_reductase"/>
    <property type="match status" value="1"/>
</dbReference>
<evidence type="ECO:0000313" key="16">
    <source>
        <dbReference type="EMBL" id="KAG0590725.1"/>
    </source>
</evidence>
<dbReference type="InterPro" id="IPR008927">
    <property type="entry name" value="6-PGluconate_DH-like_C_sf"/>
</dbReference>
<protein>
    <recommendedName>
        <fullName evidence="5 13">Pyrroline-5-carboxylate reductase</fullName>
        <ecNumber evidence="4 13">1.5.1.2</ecNumber>
    </recommendedName>
</protein>
<keyword evidence="17" id="KW-1185">Reference proteome</keyword>
<keyword evidence="7 13" id="KW-0028">Amino-acid biosynthesis</keyword>
<organism evidence="16 17">
    <name type="scientific">Ceratodon purpureus</name>
    <name type="common">Fire moss</name>
    <name type="synonym">Dicranum purpureum</name>
    <dbReference type="NCBI Taxonomy" id="3225"/>
    <lineage>
        <taxon>Eukaryota</taxon>
        <taxon>Viridiplantae</taxon>
        <taxon>Streptophyta</taxon>
        <taxon>Embryophyta</taxon>
        <taxon>Bryophyta</taxon>
        <taxon>Bryophytina</taxon>
        <taxon>Bryopsida</taxon>
        <taxon>Dicranidae</taxon>
        <taxon>Pseudoditrichales</taxon>
        <taxon>Ditrichaceae</taxon>
        <taxon>Ceratodon</taxon>
    </lineage>
</organism>
<dbReference type="EC" id="1.5.1.2" evidence="4 13"/>
<comment type="catalytic activity">
    <reaction evidence="11">
        <text>L-proline + NAD(+) = (S)-1-pyrroline-5-carboxylate + NADH + 2 H(+)</text>
        <dbReference type="Rhea" id="RHEA:14105"/>
        <dbReference type="ChEBI" id="CHEBI:15378"/>
        <dbReference type="ChEBI" id="CHEBI:17388"/>
        <dbReference type="ChEBI" id="CHEBI:57540"/>
        <dbReference type="ChEBI" id="CHEBI:57945"/>
        <dbReference type="ChEBI" id="CHEBI:60039"/>
        <dbReference type="EC" id="1.5.1.2"/>
    </reaction>
</comment>
<evidence type="ECO:0000256" key="6">
    <source>
        <dbReference type="ARBA" id="ARBA00022490"/>
    </source>
</evidence>
<dbReference type="SUPFAM" id="SSF51735">
    <property type="entry name" value="NAD(P)-binding Rossmann-fold domains"/>
    <property type="match status" value="1"/>
</dbReference>
<keyword evidence="9 13" id="KW-0521">NADP</keyword>
<evidence type="ECO:0000256" key="1">
    <source>
        <dbReference type="ARBA" id="ARBA00004496"/>
    </source>
</evidence>
<proteinExistence type="inferred from homology"/>
<comment type="pathway">
    <text evidence="2 13">Amino-acid biosynthesis; L-proline biosynthesis; L-proline from L-glutamate 5-semialdehyde: step 1/1.</text>
</comment>
<keyword evidence="6" id="KW-0963">Cytoplasm</keyword>
<dbReference type="Gene3D" id="1.10.3730.10">
    <property type="entry name" value="ProC C-terminal domain-like"/>
    <property type="match status" value="1"/>
</dbReference>
<dbReference type="PROSITE" id="PS00521">
    <property type="entry name" value="P5CR"/>
    <property type="match status" value="1"/>
</dbReference>
<dbReference type="InterPro" id="IPR053790">
    <property type="entry name" value="P5CR-like_CS"/>
</dbReference>
<dbReference type="InterPro" id="IPR000304">
    <property type="entry name" value="Pyrroline-COOH_reductase"/>
</dbReference>
<dbReference type="Pfam" id="PF14748">
    <property type="entry name" value="P5CR_dimer"/>
    <property type="match status" value="1"/>
</dbReference>
<evidence type="ECO:0000256" key="8">
    <source>
        <dbReference type="ARBA" id="ARBA00022650"/>
    </source>
</evidence>
<dbReference type="InterPro" id="IPR029036">
    <property type="entry name" value="P5CR_dimer"/>
</dbReference>
<evidence type="ECO:0000256" key="13">
    <source>
        <dbReference type="RuleBase" id="RU003903"/>
    </source>
</evidence>
<reference evidence="16" key="1">
    <citation type="submission" date="2020-06" db="EMBL/GenBank/DDBJ databases">
        <title>WGS assembly of Ceratodon purpureus strain R40.</title>
        <authorList>
            <person name="Carey S.B."/>
            <person name="Jenkins J."/>
            <person name="Shu S."/>
            <person name="Lovell J.T."/>
            <person name="Sreedasyam A."/>
            <person name="Maumus F."/>
            <person name="Tiley G.P."/>
            <person name="Fernandez-Pozo N."/>
            <person name="Barry K."/>
            <person name="Chen C."/>
            <person name="Wang M."/>
            <person name="Lipzen A."/>
            <person name="Daum C."/>
            <person name="Saski C.A."/>
            <person name="Payton A.C."/>
            <person name="Mcbreen J.C."/>
            <person name="Conrad R.E."/>
            <person name="Kollar L.M."/>
            <person name="Olsson S."/>
            <person name="Huttunen S."/>
            <person name="Landis J.B."/>
            <person name="Wickett N.J."/>
            <person name="Johnson M.G."/>
            <person name="Rensing S.A."/>
            <person name="Grimwood J."/>
            <person name="Schmutz J."/>
            <person name="Mcdaniel S.F."/>
        </authorList>
    </citation>
    <scope>NUCLEOTIDE SEQUENCE</scope>
    <source>
        <strain evidence="16">R40</strain>
    </source>
</reference>
<evidence type="ECO:0000256" key="12">
    <source>
        <dbReference type="ARBA" id="ARBA00052690"/>
    </source>
</evidence>
<feature type="domain" description="Pyrroline-5-carboxylate reductase dimerisation" evidence="15">
    <location>
        <begin position="245"/>
        <end position="349"/>
    </location>
</feature>
<dbReference type="AlphaFoldDB" id="A0A8T0J5B8"/>